<proteinExistence type="predicted"/>
<dbReference type="EMBL" id="LCHN01000003">
    <property type="protein sequence ID" value="KKT36280.1"/>
    <property type="molecule type" value="Genomic_DNA"/>
</dbReference>
<sequence>MNYKTGFFVLLFILFALLVYGCSTRDQARFEGVINLGDLPEDMLYVDGVPQANASTESDGDVVLSYVSDDAKFVGQLYGCAYISLNCGQLYMQGRYEWNIPASVKGNTPGLYREPRLTPTPVHYNPYATQTPPSE</sequence>
<protein>
    <submittedName>
        <fullName evidence="1">Uncharacterized protein</fullName>
    </submittedName>
</protein>
<reference evidence="1 2" key="1">
    <citation type="journal article" date="2015" name="Nature">
        <title>rRNA introns, odd ribosomes, and small enigmatic genomes across a large radiation of phyla.</title>
        <authorList>
            <person name="Brown C.T."/>
            <person name="Hug L.A."/>
            <person name="Thomas B.C."/>
            <person name="Sharon I."/>
            <person name="Castelle C.J."/>
            <person name="Singh A."/>
            <person name="Wilkins M.J."/>
            <person name="Williams K.H."/>
            <person name="Banfield J.F."/>
        </authorList>
    </citation>
    <scope>NUCLEOTIDE SEQUENCE [LARGE SCALE GENOMIC DNA]</scope>
</reference>
<evidence type="ECO:0000313" key="1">
    <source>
        <dbReference type="EMBL" id="KKT36280.1"/>
    </source>
</evidence>
<name>A0A0G1GP22_9BACT</name>
<comment type="caution">
    <text evidence="1">The sequence shown here is derived from an EMBL/GenBank/DDBJ whole genome shotgun (WGS) entry which is preliminary data.</text>
</comment>
<organism evidence="1 2">
    <name type="scientific">Candidatus Collierbacteria bacterium GW2011_GWA1_44_12</name>
    <dbReference type="NCBI Taxonomy" id="1618376"/>
    <lineage>
        <taxon>Bacteria</taxon>
        <taxon>Candidatus Collieribacteriota</taxon>
    </lineage>
</organism>
<dbReference type="PROSITE" id="PS51257">
    <property type="entry name" value="PROKAR_LIPOPROTEIN"/>
    <property type="match status" value="1"/>
</dbReference>
<gene>
    <name evidence="1" type="ORF">UW23_C0003G0011</name>
</gene>
<dbReference type="Proteomes" id="UP000034069">
    <property type="component" value="Unassembled WGS sequence"/>
</dbReference>
<dbReference type="AlphaFoldDB" id="A0A0G1GP22"/>
<evidence type="ECO:0000313" key="2">
    <source>
        <dbReference type="Proteomes" id="UP000034069"/>
    </source>
</evidence>
<accession>A0A0G1GP22</accession>